<sequence length="238" mass="27147">MKNLIAISILTLIGFNAFANDNAKKFIEGFINEDIAAFRTPNESMIGDEILWVSASILNGEFSKDQTKYEKKYDKQLVNIKTQASEVKTDLNGNPYIVVNGDSQSELVSIELKNKDDAANIKKGSKLDLICLGTKDNVKFPVLKDCVTADSYFQKYFEMTMNNMSQLKEEDTPKDILECSYLALKEFDIKNPGKLDEIELDNDDPDYVRETFYPVLSFLKEYTEKYNEVCKVFTMPNP</sequence>
<accession>A0A556SYW3</accession>
<gene>
    <name evidence="2" type="ORF">FPQ15_00440</name>
</gene>
<proteinExistence type="predicted"/>
<dbReference type="EMBL" id="VMHM01000001">
    <property type="protein sequence ID" value="TSK06338.1"/>
    <property type="molecule type" value="Genomic_DNA"/>
</dbReference>
<dbReference type="AlphaFoldDB" id="A0A556SYW3"/>
<keyword evidence="1" id="KW-0732">Signal</keyword>
<dbReference type="Proteomes" id="UP000319483">
    <property type="component" value="Unassembled WGS sequence"/>
</dbReference>
<evidence type="ECO:0000313" key="3">
    <source>
        <dbReference type="Proteomes" id="UP000319483"/>
    </source>
</evidence>
<protein>
    <submittedName>
        <fullName evidence="2">Uncharacterized protein</fullName>
    </submittedName>
</protein>
<feature type="signal peptide" evidence="1">
    <location>
        <begin position="1"/>
        <end position="19"/>
    </location>
</feature>
<comment type="caution">
    <text evidence="2">The sequence shown here is derived from an EMBL/GenBank/DDBJ whole genome shotgun (WGS) entry which is preliminary data.</text>
</comment>
<dbReference type="InterPro" id="IPR024422">
    <property type="entry name" value="Protein_unknown_function_OB"/>
</dbReference>
<dbReference type="RefSeq" id="WP_039130029.1">
    <property type="nucleotide sequence ID" value="NZ_CAMLBV010000011.1"/>
</dbReference>
<dbReference type="Pfam" id="PF12869">
    <property type="entry name" value="tRNA_anti-like"/>
    <property type="match status" value="1"/>
</dbReference>
<evidence type="ECO:0000313" key="2">
    <source>
        <dbReference type="EMBL" id="TSK06338.1"/>
    </source>
</evidence>
<evidence type="ECO:0000256" key="1">
    <source>
        <dbReference type="SAM" id="SignalP"/>
    </source>
</evidence>
<organism evidence="2 3">
    <name type="scientific">Gilliamella apicola</name>
    <dbReference type="NCBI Taxonomy" id="1196095"/>
    <lineage>
        <taxon>Bacteria</taxon>
        <taxon>Pseudomonadati</taxon>
        <taxon>Pseudomonadota</taxon>
        <taxon>Gammaproteobacteria</taxon>
        <taxon>Orbales</taxon>
        <taxon>Orbaceae</taxon>
        <taxon>Gilliamella</taxon>
    </lineage>
</organism>
<name>A0A556SYW3_9GAMM</name>
<feature type="chain" id="PRO_5022081625" evidence="1">
    <location>
        <begin position="20"/>
        <end position="238"/>
    </location>
</feature>
<reference evidence="2 3" key="1">
    <citation type="submission" date="2019-07" db="EMBL/GenBank/DDBJ databases">
        <title>Gilliamella genomes.</title>
        <authorList>
            <person name="Zheng H."/>
        </authorList>
    </citation>
    <scope>NUCLEOTIDE SEQUENCE [LARGE SCALE GENOMIC DNA]</scope>
    <source>
        <strain evidence="2 3">W8127</strain>
    </source>
</reference>